<accession>A0A4V2F475</accession>
<dbReference type="SUPFAM" id="SSF53850">
    <property type="entry name" value="Periplasmic binding protein-like II"/>
    <property type="match status" value="1"/>
</dbReference>
<feature type="signal peptide" evidence="2">
    <location>
        <begin position="1"/>
        <end position="21"/>
    </location>
</feature>
<feature type="chain" id="PRO_5020454659" evidence="2">
    <location>
        <begin position="22"/>
        <end position="323"/>
    </location>
</feature>
<dbReference type="PIRSF" id="PIRSF017082">
    <property type="entry name" value="YflP"/>
    <property type="match status" value="1"/>
</dbReference>
<proteinExistence type="inferred from homology"/>
<comment type="caution">
    <text evidence="3">The sequence shown here is derived from an EMBL/GenBank/DDBJ whole genome shotgun (WGS) entry which is preliminary data.</text>
</comment>
<dbReference type="PANTHER" id="PTHR42928">
    <property type="entry name" value="TRICARBOXYLATE-BINDING PROTEIN"/>
    <property type="match status" value="1"/>
</dbReference>
<keyword evidence="2" id="KW-0732">Signal</keyword>
<protein>
    <submittedName>
        <fullName evidence="3">Tripartite-type tricarboxylate transporter receptor subunit TctC</fullName>
    </submittedName>
</protein>
<evidence type="ECO:0000313" key="3">
    <source>
        <dbReference type="EMBL" id="RZS86627.1"/>
    </source>
</evidence>
<keyword evidence="4" id="KW-1185">Reference proteome</keyword>
<evidence type="ECO:0000313" key="4">
    <source>
        <dbReference type="Proteomes" id="UP000292445"/>
    </source>
</evidence>
<organism evidence="3 4">
    <name type="scientific">Pigmentiphaga kullae</name>
    <dbReference type="NCBI Taxonomy" id="151784"/>
    <lineage>
        <taxon>Bacteria</taxon>
        <taxon>Pseudomonadati</taxon>
        <taxon>Pseudomonadota</taxon>
        <taxon>Betaproteobacteria</taxon>
        <taxon>Burkholderiales</taxon>
        <taxon>Alcaligenaceae</taxon>
        <taxon>Pigmentiphaga</taxon>
    </lineage>
</organism>
<dbReference type="EMBL" id="SGXC01000001">
    <property type="protein sequence ID" value="RZS86627.1"/>
    <property type="molecule type" value="Genomic_DNA"/>
</dbReference>
<evidence type="ECO:0000256" key="2">
    <source>
        <dbReference type="SAM" id="SignalP"/>
    </source>
</evidence>
<reference evidence="3 4" key="1">
    <citation type="submission" date="2019-02" db="EMBL/GenBank/DDBJ databases">
        <title>Genomic Encyclopedia of Type Strains, Phase IV (KMG-IV): sequencing the most valuable type-strain genomes for metagenomic binning, comparative biology and taxonomic classification.</title>
        <authorList>
            <person name="Goeker M."/>
        </authorList>
    </citation>
    <scope>NUCLEOTIDE SEQUENCE [LARGE SCALE GENOMIC DNA]</scope>
    <source>
        <strain evidence="3 4">K24</strain>
    </source>
</reference>
<dbReference type="CDD" id="cd13578">
    <property type="entry name" value="PBP2_Bug27"/>
    <property type="match status" value="1"/>
</dbReference>
<name>A0A4V2F475_9BURK</name>
<dbReference type="InterPro" id="IPR042100">
    <property type="entry name" value="Bug_dom1"/>
</dbReference>
<sequence>MRKFPRRGAWLLMFAIGGGHAAATYPERPLRIVVPFAPGGVADATARLIAAEMSEELGQSVVVENRAGGAAIIGTTLVAKAPADGYTLLLGSTNISTNPALYKKLPYDVDKELTPVALAVVVPGVIVTHPSVPARNLPDLVQYARRNPDKLSYSSVGLGSFSHLAVERLAQQTSTKVVHVPYKGYAPAIMSVISGETHFLISDLQGALPYIKAGKLNAMAVTGNKRLAVLPDVATAQEAGLKDYEAVGWLGIMAPAGTPQPVIARLNAIVNKAMRRQDVSQRYLEQGSETFDGSPQDFRRFLDENRRGWEQVIRAGGITVDAS</sequence>
<dbReference type="PANTHER" id="PTHR42928:SF5">
    <property type="entry name" value="BLR1237 PROTEIN"/>
    <property type="match status" value="1"/>
</dbReference>
<dbReference type="Pfam" id="PF03401">
    <property type="entry name" value="TctC"/>
    <property type="match status" value="1"/>
</dbReference>
<dbReference type="Proteomes" id="UP000292445">
    <property type="component" value="Unassembled WGS sequence"/>
</dbReference>
<keyword evidence="3" id="KW-0675">Receptor</keyword>
<dbReference type="AlphaFoldDB" id="A0A4V2F475"/>
<dbReference type="OrthoDB" id="8679527at2"/>
<evidence type="ECO:0000256" key="1">
    <source>
        <dbReference type="ARBA" id="ARBA00006987"/>
    </source>
</evidence>
<gene>
    <name evidence="3" type="ORF">EV675_2675</name>
</gene>
<comment type="similarity">
    <text evidence="1">Belongs to the UPF0065 (bug) family.</text>
</comment>
<dbReference type="RefSeq" id="WP_130357704.1">
    <property type="nucleotide sequence ID" value="NZ_SGXC01000001.1"/>
</dbReference>
<dbReference type="Gene3D" id="3.40.190.150">
    <property type="entry name" value="Bordetella uptake gene, domain 1"/>
    <property type="match status" value="1"/>
</dbReference>
<dbReference type="InterPro" id="IPR005064">
    <property type="entry name" value="BUG"/>
</dbReference>
<dbReference type="Gene3D" id="3.40.190.10">
    <property type="entry name" value="Periplasmic binding protein-like II"/>
    <property type="match status" value="1"/>
</dbReference>